<keyword evidence="4" id="KW-0804">Transcription</keyword>
<dbReference type="InterPro" id="IPR036271">
    <property type="entry name" value="Tet_transcr_reg_TetR-rel_C_sf"/>
</dbReference>
<evidence type="ECO:0000256" key="5">
    <source>
        <dbReference type="PROSITE-ProRule" id="PRU00335"/>
    </source>
</evidence>
<evidence type="ECO:0000256" key="2">
    <source>
        <dbReference type="ARBA" id="ARBA00023015"/>
    </source>
</evidence>
<sequence>MTARIDHDKRRRELAATMMTIIAESGMESATMRQIAQRAGYANGALAHYFRDKNELNRETFRYIFSSTMHRIDTNAAGLTGLAALRVFCIEMVPCDDIKREGARVVIPFWQRALHDDQLAAEFQSAFRQLRHRASDYLRQALHDGELHTLDEAAALDRLSVTIYGLLVLAVLSPAELSADRQIWLIDDLLDALRHARPAGGTTTSASGSPRG</sequence>
<dbReference type="RefSeq" id="WP_267565835.1">
    <property type="nucleotide sequence ID" value="NZ_JAPNTZ010000009.1"/>
</dbReference>
<dbReference type="EMBL" id="JAPNTZ010000009">
    <property type="protein sequence ID" value="MCY1141452.1"/>
    <property type="molecule type" value="Genomic_DNA"/>
</dbReference>
<protein>
    <submittedName>
        <fullName evidence="7">TetR/AcrR family transcriptional regulator</fullName>
    </submittedName>
</protein>
<dbReference type="Proteomes" id="UP001151002">
    <property type="component" value="Unassembled WGS sequence"/>
</dbReference>
<dbReference type="InterPro" id="IPR009057">
    <property type="entry name" value="Homeodomain-like_sf"/>
</dbReference>
<gene>
    <name evidence="7" type="ORF">OWR29_25935</name>
</gene>
<keyword evidence="1" id="KW-0678">Repressor</keyword>
<dbReference type="InterPro" id="IPR050109">
    <property type="entry name" value="HTH-type_TetR-like_transc_reg"/>
</dbReference>
<evidence type="ECO:0000259" key="6">
    <source>
        <dbReference type="PROSITE" id="PS50977"/>
    </source>
</evidence>
<dbReference type="InterPro" id="IPR001647">
    <property type="entry name" value="HTH_TetR"/>
</dbReference>
<evidence type="ECO:0000256" key="3">
    <source>
        <dbReference type="ARBA" id="ARBA00023125"/>
    </source>
</evidence>
<dbReference type="Pfam" id="PF13977">
    <property type="entry name" value="TetR_C_6"/>
    <property type="match status" value="1"/>
</dbReference>
<feature type="DNA-binding region" description="H-T-H motif" evidence="5">
    <location>
        <begin position="31"/>
        <end position="50"/>
    </location>
</feature>
<feature type="domain" description="HTH tetR-type" evidence="6">
    <location>
        <begin position="8"/>
        <end position="68"/>
    </location>
</feature>
<organism evidence="7 8">
    <name type="scientific">Paractinoplanes pyxinae</name>
    <dbReference type="NCBI Taxonomy" id="2997416"/>
    <lineage>
        <taxon>Bacteria</taxon>
        <taxon>Bacillati</taxon>
        <taxon>Actinomycetota</taxon>
        <taxon>Actinomycetes</taxon>
        <taxon>Micromonosporales</taxon>
        <taxon>Micromonosporaceae</taxon>
        <taxon>Paractinoplanes</taxon>
    </lineage>
</organism>
<proteinExistence type="predicted"/>
<evidence type="ECO:0000256" key="1">
    <source>
        <dbReference type="ARBA" id="ARBA00022491"/>
    </source>
</evidence>
<dbReference type="PANTHER" id="PTHR30055:SF226">
    <property type="entry name" value="HTH-TYPE TRANSCRIPTIONAL REGULATOR PKSA"/>
    <property type="match status" value="1"/>
</dbReference>
<evidence type="ECO:0000256" key="4">
    <source>
        <dbReference type="ARBA" id="ARBA00023163"/>
    </source>
</evidence>
<dbReference type="Pfam" id="PF00440">
    <property type="entry name" value="TetR_N"/>
    <property type="match status" value="1"/>
</dbReference>
<comment type="caution">
    <text evidence="7">The sequence shown here is derived from an EMBL/GenBank/DDBJ whole genome shotgun (WGS) entry which is preliminary data.</text>
</comment>
<dbReference type="Gene3D" id="1.10.357.10">
    <property type="entry name" value="Tetracycline Repressor, domain 2"/>
    <property type="match status" value="1"/>
</dbReference>
<evidence type="ECO:0000313" key="7">
    <source>
        <dbReference type="EMBL" id="MCY1141452.1"/>
    </source>
</evidence>
<dbReference type="PANTHER" id="PTHR30055">
    <property type="entry name" value="HTH-TYPE TRANSCRIPTIONAL REGULATOR RUTR"/>
    <property type="match status" value="1"/>
</dbReference>
<accession>A0ABT4B4N6</accession>
<dbReference type="SUPFAM" id="SSF48498">
    <property type="entry name" value="Tetracyclin repressor-like, C-terminal domain"/>
    <property type="match status" value="1"/>
</dbReference>
<evidence type="ECO:0000313" key="8">
    <source>
        <dbReference type="Proteomes" id="UP001151002"/>
    </source>
</evidence>
<keyword evidence="2" id="KW-0805">Transcription regulation</keyword>
<name>A0ABT4B4N6_9ACTN</name>
<dbReference type="InterPro" id="IPR039538">
    <property type="entry name" value="BetI_C"/>
</dbReference>
<keyword evidence="8" id="KW-1185">Reference proteome</keyword>
<dbReference type="PROSITE" id="PS50977">
    <property type="entry name" value="HTH_TETR_2"/>
    <property type="match status" value="1"/>
</dbReference>
<keyword evidence="3 5" id="KW-0238">DNA-binding</keyword>
<reference evidence="7" key="1">
    <citation type="submission" date="2022-11" db="EMBL/GenBank/DDBJ databases">
        <authorList>
            <person name="Somphong A."/>
            <person name="Phongsopitanun W."/>
        </authorList>
    </citation>
    <scope>NUCLEOTIDE SEQUENCE</scope>
    <source>
        <strain evidence="7">Pm04-4</strain>
    </source>
</reference>
<dbReference type="SUPFAM" id="SSF46689">
    <property type="entry name" value="Homeodomain-like"/>
    <property type="match status" value="1"/>
</dbReference>